<keyword evidence="5" id="KW-0067">ATP-binding</keyword>
<dbReference type="PANTHER" id="PTHR42780">
    <property type="entry name" value="SOLEUCYL-TRNA SYNTHETASE"/>
    <property type="match status" value="1"/>
</dbReference>
<dbReference type="InterPro" id="IPR013155">
    <property type="entry name" value="M/V/L/I-tRNA-synth_anticd-bd"/>
</dbReference>
<dbReference type="Pfam" id="PF23567">
    <property type="entry name" value="Ubiquitin_IARS1"/>
    <property type="match status" value="1"/>
</dbReference>
<dbReference type="Gene3D" id="3.40.50.620">
    <property type="entry name" value="HUPs"/>
    <property type="match status" value="1"/>
</dbReference>
<comment type="similarity">
    <text evidence="1">Belongs to the class-I aminoacyl-tRNA synthetase family.</text>
</comment>
<organism evidence="13 14">
    <name type="scientific">Ciona savignyi</name>
    <name type="common">Pacific transparent sea squirt</name>
    <dbReference type="NCBI Taxonomy" id="51511"/>
    <lineage>
        <taxon>Eukaryota</taxon>
        <taxon>Metazoa</taxon>
        <taxon>Chordata</taxon>
        <taxon>Tunicata</taxon>
        <taxon>Ascidiacea</taxon>
        <taxon>Phlebobranchia</taxon>
        <taxon>Cionidae</taxon>
        <taxon>Ciona</taxon>
    </lineage>
</organism>
<dbReference type="CDD" id="cd07961">
    <property type="entry name" value="Anticodon_Ia_Ile_ABEc"/>
    <property type="match status" value="1"/>
</dbReference>
<dbReference type="CDD" id="cd00818">
    <property type="entry name" value="IleRS_core"/>
    <property type="match status" value="1"/>
</dbReference>
<evidence type="ECO:0000256" key="4">
    <source>
        <dbReference type="ARBA" id="ARBA00022741"/>
    </source>
</evidence>
<keyword evidence="3" id="KW-0436">Ligase</keyword>
<evidence type="ECO:0000259" key="12">
    <source>
        <dbReference type="Pfam" id="PF23567"/>
    </source>
</evidence>
<dbReference type="InterPro" id="IPR023586">
    <property type="entry name" value="Ile-tRNA-ligase_type2"/>
</dbReference>
<evidence type="ECO:0000256" key="1">
    <source>
        <dbReference type="ARBA" id="ARBA00005594"/>
    </source>
</evidence>
<sequence>VPEFVKEKRFANWLRDAHDWAVSRNRYWGTPIPIWVSEDLEEVVCVGSIDELEELSGVRVTDIHRENVDDITIPSRLGKGVLRRIPEVFDCWFESGAMPYAQLHYPFENKKEFEDGFPADFIAEGIDQTRGWFYTLLVLSTSLFGKPPFKNLIVNGLVLARYLMGTKMSKRKKNYPDPIEIITQYGADALRLYLINSPVVRAENLRFQANGVKDVLKDVFLPWYNAYRFLIQNIIRLEKEEGIVFSYKDEDLGSSSNIMDQWILSSMQSLVLFVKQEMQGYRLYTVVPKLVKFVDLLTNWYVRSNRRRLKGEGGLDDCLKALQTLFNVILTITKTMAPFTPFLTEHMYQNLKRIVPGLKSVDSVHYNMMSQPVESLISVKIEKAVSRMQSVIELARVIRDRKTMPTKYPLPEVVIIHKDPEYLDDVVSLSRYVTEELNVRSVTTSSDKDKYGVSLRAEPDHVVLGKRLKGDFKSVMSGIRQLTNDQVEQYLSSGSIQVLGHDLVAGDLRVIFQFEKENSKYEAHSDNDVLILLDVTPDQSMLDEGVAREVINRIQKLRKKAKLVPTDDVTVFYNAMGSDKYLCNVIMAHGEYISNNIKSPLKPYPVPVCDIIIKESTQLKGSELEITLVKGHEHVTNGPLCRFLNIQLRSNGANITGCGEKTGVVLLENPVQSNHITLEQLHEQAKVLFGQRGRTLKIYTNQDLTTGKMN</sequence>
<evidence type="ECO:0000256" key="8">
    <source>
        <dbReference type="ARBA" id="ARBA00032665"/>
    </source>
</evidence>
<name>H2Z862_CIOSA</name>
<dbReference type="Pfam" id="PF19302">
    <property type="entry name" value="DUF5915"/>
    <property type="match status" value="1"/>
</dbReference>
<dbReference type="Ensembl" id="ENSCSAVT00000013933.1">
    <property type="protein sequence ID" value="ENSCSAVP00000013774.1"/>
    <property type="gene ID" value="ENSCSAVG00000008078.1"/>
</dbReference>
<protein>
    <recommendedName>
        <fullName evidence="2">isoleucine--tRNA ligase</fullName>
        <ecNumber evidence="2">6.1.1.5</ecNumber>
    </recommendedName>
    <alternativeName>
        <fullName evidence="8">Isoleucyl-tRNA synthetase</fullName>
    </alternativeName>
</protein>
<dbReference type="AlphaFoldDB" id="H2Z862"/>
<evidence type="ECO:0000259" key="11">
    <source>
        <dbReference type="Pfam" id="PF08264"/>
    </source>
</evidence>
<dbReference type="InterPro" id="IPR033709">
    <property type="entry name" value="Anticodon_Ile_ABEc"/>
</dbReference>
<keyword evidence="7" id="KW-0030">Aminoacyl-tRNA synthetase</keyword>
<dbReference type="Pfam" id="PF00133">
    <property type="entry name" value="tRNA-synt_1"/>
    <property type="match status" value="1"/>
</dbReference>
<dbReference type="Pfam" id="PF08264">
    <property type="entry name" value="Anticodon_1"/>
    <property type="match status" value="1"/>
</dbReference>
<reference evidence="13" key="3">
    <citation type="submission" date="2025-09" db="UniProtKB">
        <authorList>
            <consortium name="Ensembl"/>
        </authorList>
    </citation>
    <scope>IDENTIFICATION</scope>
</reference>
<keyword evidence="14" id="KW-1185">Reference proteome</keyword>
<dbReference type="PANTHER" id="PTHR42780:SF1">
    <property type="entry name" value="ISOLEUCINE--TRNA LIGASE, CYTOPLASMIC"/>
    <property type="match status" value="1"/>
</dbReference>
<evidence type="ECO:0000256" key="3">
    <source>
        <dbReference type="ARBA" id="ARBA00022598"/>
    </source>
</evidence>
<reference evidence="14" key="1">
    <citation type="submission" date="2003-08" db="EMBL/GenBank/DDBJ databases">
        <authorList>
            <person name="Birren B."/>
            <person name="Nusbaum C."/>
            <person name="Abebe A."/>
            <person name="Abouelleil A."/>
            <person name="Adekoya E."/>
            <person name="Ait-zahra M."/>
            <person name="Allen N."/>
            <person name="Allen T."/>
            <person name="An P."/>
            <person name="Anderson M."/>
            <person name="Anderson S."/>
            <person name="Arachchi H."/>
            <person name="Armbruster J."/>
            <person name="Bachantsang P."/>
            <person name="Baldwin J."/>
            <person name="Barry A."/>
            <person name="Bayul T."/>
            <person name="Blitshsteyn B."/>
            <person name="Bloom T."/>
            <person name="Blye J."/>
            <person name="Boguslavskiy L."/>
            <person name="Borowsky M."/>
            <person name="Boukhgalter B."/>
            <person name="Brunache A."/>
            <person name="Butler J."/>
            <person name="Calixte N."/>
            <person name="Calvo S."/>
            <person name="Camarata J."/>
            <person name="Campo K."/>
            <person name="Chang J."/>
            <person name="Cheshatsang Y."/>
            <person name="Citroen M."/>
            <person name="Collymore A."/>
            <person name="Considine T."/>
            <person name="Cook A."/>
            <person name="Cooke P."/>
            <person name="Corum B."/>
            <person name="Cuomo C."/>
            <person name="David R."/>
            <person name="Dawoe T."/>
            <person name="Degray S."/>
            <person name="Dodge S."/>
            <person name="Dooley K."/>
            <person name="Dorje P."/>
            <person name="Dorjee K."/>
            <person name="Dorris L."/>
            <person name="Duffey N."/>
            <person name="Dupes A."/>
            <person name="Elkins T."/>
            <person name="Engels R."/>
            <person name="Erickson J."/>
            <person name="Farina A."/>
            <person name="Faro S."/>
            <person name="Ferreira P."/>
            <person name="Fischer H."/>
            <person name="Fitzgerald M."/>
            <person name="Foley K."/>
            <person name="Gage D."/>
            <person name="Galagan J."/>
            <person name="Gearin G."/>
            <person name="Gnerre S."/>
            <person name="Gnirke A."/>
            <person name="Goyette A."/>
            <person name="Graham J."/>
            <person name="Grandbois E."/>
            <person name="Gyaltsen K."/>
            <person name="Hafez N."/>
            <person name="Hagopian D."/>
            <person name="Hagos B."/>
            <person name="Hall J."/>
            <person name="Hatcher B."/>
            <person name="Heller A."/>
            <person name="Higgins H."/>
            <person name="Honan T."/>
            <person name="Horn A."/>
            <person name="Houde N."/>
            <person name="Hughes L."/>
            <person name="Hulme W."/>
            <person name="Husby E."/>
            <person name="Iliev I."/>
            <person name="Jaffe D."/>
            <person name="Jones C."/>
            <person name="Kamal M."/>
            <person name="Kamat A."/>
            <person name="Kamvysselis M."/>
            <person name="Karlsson E."/>
            <person name="Kells C."/>
            <person name="Kieu A."/>
            <person name="Kisner P."/>
            <person name="Kodira C."/>
            <person name="Kulbokas E."/>
            <person name="Labutti K."/>
            <person name="Lama D."/>
            <person name="Landers T."/>
            <person name="Leger J."/>
            <person name="Levine S."/>
            <person name="Lewis D."/>
            <person name="Lewis T."/>
            <person name="Lindblad-toh K."/>
            <person name="Liu X."/>
            <person name="Lokyitsang T."/>
            <person name="Lokyitsang Y."/>
            <person name="Lucien O."/>
            <person name="Lui A."/>
            <person name="Ma L.J."/>
            <person name="Mabbitt R."/>
            <person name="Macdonald J."/>
            <person name="Maclean C."/>
            <person name="Major J."/>
            <person name="Manning J."/>
            <person name="Marabella R."/>
            <person name="Maru K."/>
            <person name="Matthews C."/>
            <person name="Mauceli E."/>
            <person name="Mccarthy M."/>
            <person name="Mcdonough S."/>
            <person name="Mcghee T."/>
            <person name="Meldrim J."/>
            <person name="Meneus L."/>
            <person name="Mesirov J."/>
            <person name="Mihalev A."/>
            <person name="Mihova T."/>
            <person name="Mikkelsen T."/>
            <person name="Mlenga V."/>
            <person name="Moru K."/>
            <person name="Mozes J."/>
            <person name="Mulrain L."/>
            <person name="Munson G."/>
            <person name="Naylor J."/>
            <person name="Newes C."/>
            <person name="Nguyen C."/>
            <person name="Nguyen N."/>
            <person name="Nguyen T."/>
            <person name="Nicol R."/>
            <person name="Nielsen C."/>
            <person name="Nizzari M."/>
            <person name="Norbu C."/>
            <person name="Norbu N."/>
            <person name="O'donnell P."/>
            <person name="Okoawo O."/>
            <person name="O'leary S."/>
            <person name="Omotosho B."/>
            <person name="O'neill K."/>
            <person name="Osman S."/>
            <person name="Parker S."/>
            <person name="Perrin D."/>
            <person name="Phunkhang P."/>
            <person name="Piqani B."/>
            <person name="Purcell S."/>
            <person name="Rachupka T."/>
            <person name="Ramasamy U."/>
            <person name="Rameau R."/>
            <person name="Ray V."/>
            <person name="Raymond C."/>
            <person name="Retta R."/>
            <person name="Richardson S."/>
            <person name="Rise C."/>
            <person name="Rodriguez J."/>
            <person name="Rogers J."/>
            <person name="Rogov P."/>
            <person name="Rutman M."/>
            <person name="Schupbach R."/>
            <person name="Seaman C."/>
            <person name="Settipalli S."/>
            <person name="Sharpe T."/>
            <person name="Sheridan J."/>
            <person name="Sherpa N."/>
            <person name="Shi J."/>
            <person name="Smirnov S."/>
            <person name="Smith C."/>
            <person name="Sougnez C."/>
            <person name="Spencer B."/>
            <person name="Stalker J."/>
            <person name="Stange-thomann N."/>
            <person name="Stavropoulos S."/>
            <person name="Stetson K."/>
            <person name="Stone C."/>
            <person name="Stone S."/>
            <person name="Stubbs M."/>
            <person name="Talamas J."/>
            <person name="Tchuinga P."/>
            <person name="Tenzing P."/>
            <person name="Tesfaye S."/>
            <person name="Theodore J."/>
            <person name="Thoulutsang Y."/>
            <person name="Topham K."/>
            <person name="Towey S."/>
            <person name="Tsamla T."/>
            <person name="Tsomo N."/>
            <person name="Vallee D."/>
            <person name="Vassiliev H."/>
            <person name="Venkataraman V."/>
            <person name="Vinson J."/>
            <person name="Vo A."/>
            <person name="Wade C."/>
            <person name="Wang S."/>
            <person name="Wangchuk T."/>
            <person name="Wangdi T."/>
            <person name="Whittaker C."/>
            <person name="Wilkinson J."/>
            <person name="Wu Y."/>
            <person name="Wyman D."/>
            <person name="Yadav S."/>
            <person name="Yang S."/>
            <person name="Yang X."/>
            <person name="Yeager S."/>
            <person name="Yee E."/>
            <person name="Young G."/>
            <person name="Zainoun J."/>
            <person name="Zembeck L."/>
            <person name="Zimmer A."/>
            <person name="Zody M."/>
            <person name="Lander E."/>
        </authorList>
    </citation>
    <scope>NUCLEOTIDE SEQUENCE [LARGE SCALE GENOMIC DNA]</scope>
</reference>
<feature type="domain" description="Aminoacyl-tRNA synthetase class Ia" evidence="10">
    <location>
        <begin position="1"/>
        <end position="205"/>
    </location>
</feature>
<evidence type="ECO:0000313" key="14">
    <source>
        <dbReference type="Proteomes" id="UP000007875"/>
    </source>
</evidence>
<dbReference type="InterPro" id="IPR002300">
    <property type="entry name" value="aa-tRNA-synth_Ia"/>
</dbReference>
<proteinExistence type="inferred from homology"/>
<dbReference type="InterPro" id="IPR014729">
    <property type="entry name" value="Rossmann-like_a/b/a_fold"/>
</dbReference>
<comment type="catalytic activity">
    <reaction evidence="9">
        <text>tRNA(Ile) + L-isoleucine + ATP = L-isoleucyl-tRNA(Ile) + AMP + diphosphate</text>
        <dbReference type="Rhea" id="RHEA:11060"/>
        <dbReference type="Rhea" id="RHEA-COMP:9666"/>
        <dbReference type="Rhea" id="RHEA-COMP:9695"/>
        <dbReference type="ChEBI" id="CHEBI:30616"/>
        <dbReference type="ChEBI" id="CHEBI:33019"/>
        <dbReference type="ChEBI" id="CHEBI:58045"/>
        <dbReference type="ChEBI" id="CHEBI:78442"/>
        <dbReference type="ChEBI" id="CHEBI:78528"/>
        <dbReference type="ChEBI" id="CHEBI:456215"/>
        <dbReference type="EC" id="6.1.1.5"/>
    </reaction>
</comment>
<dbReference type="HOGENOM" id="CLU_001493_1_3_1"/>
<dbReference type="Gene3D" id="1.10.730.10">
    <property type="entry name" value="Isoleucyl-tRNA Synthetase, Domain 1"/>
    <property type="match status" value="1"/>
</dbReference>
<dbReference type="FunFam" id="1.10.730.10:FF:000004">
    <property type="entry name" value="Isoleucyl-tRNA synthetase, cytoplasmic"/>
    <property type="match status" value="1"/>
</dbReference>
<dbReference type="EC" id="6.1.1.5" evidence="2"/>
<keyword evidence="4" id="KW-0547">Nucleotide-binding</keyword>
<dbReference type="SUPFAM" id="SSF52374">
    <property type="entry name" value="Nucleotidylyl transferase"/>
    <property type="match status" value="1"/>
</dbReference>
<dbReference type="GO" id="GO:0006428">
    <property type="term" value="P:isoleucyl-tRNA aminoacylation"/>
    <property type="evidence" value="ECO:0007669"/>
    <property type="project" value="TreeGrafter"/>
</dbReference>
<evidence type="ECO:0000259" key="10">
    <source>
        <dbReference type="Pfam" id="PF00133"/>
    </source>
</evidence>
<dbReference type="GO" id="GO:0005524">
    <property type="term" value="F:ATP binding"/>
    <property type="evidence" value="ECO:0007669"/>
    <property type="project" value="UniProtKB-KW"/>
</dbReference>
<evidence type="ECO:0000256" key="2">
    <source>
        <dbReference type="ARBA" id="ARBA00013165"/>
    </source>
</evidence>
<feature type="domain" description="Methionyl/Valyl/Leucyl/Isoleucyl-tRNA synthetase anticodon-binding" evidence="11">
    <location>
        <begin position="260"/>
        <end position="412"/>
    </location>
</feature>
<reference evidence="13" key="2">
    <citation type="submission" date="2025-08" db="UniProtKB">
        <authorList>
            <consortium name="Ensembl"/>
        </authorList>
    </citation>
    <scope>IDENTIFICATION</scope>
</reference>
<evidence type="ECO:0000256" key="6">
    <source>
        <dbReference type="ARBA" id="ARBA00022917"/>
    </source>
</evidence>
<keyword evidence="6" id="KW-0648">Protein biosynthesis</keyword>
<dbReference type="Proteomes" id="UP000007875">
    <property type="component" value="Unassembled WGS sequence"/>
</dbReference>
<evidence type="ECO:0000256" key="7">
    <source>
        <dbReference type="ARBA" id="ARBA00023146"/>
    </source>
</evidence>
<accession>H2Z862</accession>
<dbReference type="SUPFAM" id="SSF47323">
    <property type="entry name" value="Anticodon-binding domain of a subclass of class I aminoacyl-tRNA synthetases"/>
    <property type="match status" value="1"/>
</dbReference>
<dbReference type="GO" id="GO:0000049">
    <property type="term" value="F:tRNA binding"/>
    <property type="evidence" value="ECO:0007669"/>
    <property type="project" value="InterPro"/>
</dbReference>
<evidence type="ECO:0000256" key="9">
    <source>
        <dbReference type="ARBA" id="ARBA00048359"/>
    </source>
</evidence>
<dbReference type="GeneTree" id="ENSGT00550000074921"/>
<evidence type="ECO:0000256" key="5">
    <source>
        <dbReference type="ARBA" id="ARBA00022840"/>
    </source>
</evidence>
<dbReference type="InterPro" id="IPR057033">
    <property type="entry name" value="Ubiquitin_IARS1"/>
</dbReference>
<feature type="domain" description="Isoleucine--tRNA ligase cytoplasmic ubiquitin-like" evidence="12">
    <location>
        <begin position="638"/>
        <end position="706"/>
    </location>
</feature>
<dbReference type="InterPro" id="IPR009080">
    <property type="entry name" value="tRNAsynth_Ia_anticodon-bd"/>
</dbReference>
<dbReference type="GO" id="GO:0004822">
    <property type="term" value="F:isoleucine-tRNA ligase activity"/>
    <property type="evidence" value="ECO:0007669"/>
    <property type="project" value="UniProtKB-EC"/>
</dbReference>
<evidence type="ECO:0000313" key="13">
    <source>
        <dbReference type="Ensembl" id="ENSCSAVP00000013774.1"/>
    </source>
</evidence>